<feature type="domain" description="VTT" evidence="8">
    <location>
        <begin position="39"/>
        <end position="162"/>
    </location>
</feature>
<gene>
    <name evidence="9" type="ordered locus">Rpdx1_0530</name>
</gene>
<dbReference type="KEGG" id="rpx:Rpdx1_0530"/>
<comment type="caution">
    <text evidence="7">Lacks conserved residue(s) required for the propagation of feature annotation.</text>
</comment>
<evidence type="ECO:0000256" key="1">
    <source>
        <dbReference type="ARBA" id="ARBA00004651"/>
    </source>
</evidence>
<evidence type="ECO:0000256" key="2">
    <source>
        <dbReference type="ARBA" id="ARBA00010792"/>
    </source>
</evidence>
<dbReference type="AlphaFoldDB" id="E6VKP1"/>
<dbReference type="PANTHER" id="PTHR30353:SF15">
    <property type="entry name" value="INNER MEMBRANE PROTEIN YABI"/>
    <property type="match status" value="1"/>
</dbReference>
<dbReference type="OrthoDB" id="9801622at2"/>
<evidence type="ECO:0000256" key="3">
    <source>
        <dbReference type="ARBA" id="ARBA00022475"/>
    </source>
</evidence>
<sequence length="207" mass="22052">MSSFLDSLVAFAAAHAGWAYLVLFLAALLEAVPVLGSLVPGSTVILALSALIPGGELNPVGVLASAIAGALIGDGAAYWTGRRAQRRILSAWPLSTYPDLVARAESFFRRWGVWAVLFGRFVPPIRAFVPVTAGALQMTPQRFFAVDVPAILIWAPAHVLPGVLAATVLERDHATLHHWLPVVAGVAGMAVLGVWAYRRRRSGTQAR</sequence>
<dbReference type="Pfam" id="PF09335">
    <property type="entry name" value="VTT_dom"/>
    <property type="match status" value="1"/>
</dbReference>
<dbReference type="EMBL" id="CP002418">
    <property type="protein sequence ID" value="ADU42170.1"/>
    <property type="molecule type" value="Genomic_DNA"/>
</dbReference>
<evidence type="ECO:0000313" key="10">
    <source>
        <dbReference type="Proteomes" id="UP000001402"/>
    </source>
</evidence>
<dbReference type="InterPro" id="IPR032818">
    <property type="entry name" value="DedA-like"/>
</dbReference>
<evidence type="ECO:0000256" key="5">
    <source>
        <dbReference type="ARBA" id="ARBA00022989"/>
    </source>
</evidence>
<dbReference type="STRING" id="652103.Rpdx1_0530"/>
<reference evidence="9" key="1">
    <citation type="submission" date="2010-12" db="EMBL/GenBank/DDBJ databases">
        <title>Complete sequence of Rhodopseudomonas palustris DX-1.</title>
        <authorList>
            <consortium name="US DOE Joint Genome Institute"/>
            <person name="Lucas S."/>
            <person name="Copeland A."/>
            <person name="Lapidus A."/>
            <person name="Cheng J.-F."/>
            <person name="Goodwin L."/>
            <person name="Pitluck S."/>
            <person name="Misra M."/>
            <person name="Chertkov O."/>
            <person name="Detter J.C."/>
            <person name="Han C."/>
            <person name="Tapia R."/>
            <person name="Land M."/>
            <person name="Hauser L."/>
            <person name="Kyrpides N."/>
            <person name="Ivanova N."/>
            <person name="Ovchinnikova G."/>
            <person name="Logan B."/>
            <person name="Oda Y."/>
            <person name="Harwood C."/>
            <person name="Woyke T."/>
        </authorList>
    </citation>
    <scope>NUCLEOTIDE SEQUENCE [LARGE SCALE GENOMIC DNA]</scope>
    <source>
        <strain evidence="9">DX-1</strain>
    </source>
</reference>
<accession>E6VKP1</accession>
<keyword evidence="6 7" id="KW-0472">Membrane</keyword>
<keyword evidence="3 7" id="KW-1003">Cell membrane</keyword>
<keyword evidence="5 7" id="KW-1133">Transmembrane helix</keyword>
<proteinExistence type="inferred from homology"/>
<protein>
    <submittedName>
        <fullName evidence="9">SNARE associated Golgi protein-related protein</fullName>
    </submittedName>
</protein>
<dbReference type="PANTHER" id="PTHR30353">
    <property type="entry name" value="INNER MEMBRANE PROTEIN DEDA-RELATED"/>
    <property type="match status" value="1"/>
</dbReference>
<dbReference type="BioCyc" id="RPAL652103:RPDX1_RS02650-MONOMER"/>
<comment type="subcellular location">
    <subcellularLocation>
        <location evidence="1 7">Cell membrane</location>
        <topology evidence="1 7">Multi-pass membrane protein</topology>
    </subcellularLocation>
</comment>
<organism evidence="9 10">
    <name type="scientific">Rhodopseudomonas palustris (strain DX-1)</name>
    <dbReference type="NCBI Taxonomy" id="652103"/>
    <lineage>
        <taxon>Bacteria</taxon>
        <taxon>Pseudomonadati</taxon>
        <taxon>Pseudomonadota</taxon>
        <taxon>Alphaproteobacteria</taxon>
        <taxon>Hyphomicrobiales</taxon>
        <taxon>Nitrobacteraceae</taxon>
        <taxon>Rhodopseudomonas</taxon>
    </lineage>
</organism>
<evidence type="ECO:0000256" key="6">
    <source>
        <dbReference type="ARBA" id="ARBA00023136"/>
    </source>
</evidence>
<feature type="transmembrane region" description="Helical" evidence="7">
    <location>
        <begin position="178"/>
        <end position="197"/>
    </location>
</feature>
<evidence type="ECO:0000313" key="9">
    <source>
        <dbReference type="EMBL" id="ADU42170.1"/>
    </source>
</evidence>
<evidence type="ECO:0000259" key="8">
    <source>
        <dbReference type="Pfam" id="PF09335"/>
    </source>
</evidence>
<evidence type="ECO:0000256" key="4">
    <source>
        <dbReference type="ARBA" id="ARBA00022692"/>
    </source>
</evidence>
<feature type="transmembrane region" description="Helical" evidence="7">
    <location>
        <begin position="143"/>
        <end position="166"/>
    </location>
</feature>
<dbReference type="HOGENOM" id="CLU_044208_3_2_5"/>
<name>E6VKP1_RHOPX</name>
<comment type="similarity">
    <text evidence="2 7">Belongs to the DedA family.</text>
</comment>
<evidence type="ECO:0000256" key="7">
    <source>
        <dbReference type="RuleBase" id="RU367016"/>
    </source>
</evidence>
<feature type="transmembrane region" description="Helical" evidence="7">
    <location>
        <begin position="60"/>
        <end position="79"/>
    </location>
</feature>
<dbReference type="InterPro" id="IPR032816">
    <property type="entry name" value="VTT_dom"/>
</dbReference>
<dbReference type="GO" id="GO:0005886">
    <property type="term" value="C:plasma membrane"/>
    <property type="evidence" value="ECO:0007669"/>
    <property type="project" value="UniProtKB-SubCell"/>
</dbReference>
<dbReference type="Proteomes" id="UP000001402">
    <property type="component" value="Chromosome"/>
</dbReference>
<keyword evidence="4 7" id="KW-0812">Transmembrane</keyword>
<dbReference type="eggNOG" id="COG0586">
    <property type="taxonomic scope" value="Bacteria"/>
</dbReference>